<dbReference type="EMBL" id="JABMIG020000202">
    <property type="protein sequence ID" value="KAL3786102.1"/>
    <property type="molecule type" value="Genomic_DNA"/>
</dbReference>
<feature type="compositionally biased region" description="Basic and acidic residues" evidence="2">
    <location>
        <begin position="194"/>
        <end position="203"/>
    </location>
</feature>
<feature type="region of interest" description="Disordered" evidence="2">
    <location>
        <begin position="190"/>
        <end position="292"/>
    </location>
</feature>
<keyword evidence="1" id="KW-0694">RNA-binding</keyword>
<name>A0ABD3PDZ5_9STRA</name>
<feature type="compositionally biased region" description="Basic residues" evidence="2">
    <location>
        <begin position="243"/>
        <end position="254"/>
    </location>
</feature>
<feature type="compositionally biased region" description="Basic and acidic residues" evidence="2">
    <location>
        <begin position="220"/>
        <end position="239"/>
    </location>
</feature>
<dbReference type="GO" id="GO:0003723">
    <property type="term" value="F:RNA binding"/>
    <property type="evidence" value="ECO:0007669"/>
    <property type="project" value="UniProtKB-UniRule"/>
</dbReference>
<comment type="caution">
    <text evidence="4">The sequence shown here is derived from an EMBL/GenBank/DDBJ whole genome shotgun (WGS) entry which is preliminary data.</text>
</comment>
<dbReference type="Gene3D" id="3.30.70.330">
    <property type="match status" value="1"/>
</dbReference>
<evidence type="ECO:0000256" key="2">
    <source>
        <dbReference type="SAM" id="MobiDB-lite"/>
    </source>
</evidence>
<evidence type="ECO:0000256" key="1">
    <source>
        <dbReference type="PROSITE-ProRule" id="PRU00176"/>
    </source>
</evidence>
<organism evidence="4 5">
    <name type="scientific">Cyclotella cryptica</name>
    <dbReference type="NCBI Taxonomy" id="29204"/>
    <lineage>
        <taxon>Eukaryota</taxon>
        <taxon>Sar</taxon>
        <taxon>Stramenopiles</taxon>
        <taxon>Ochrophyta</taxon>
        <taxon>Bacillariophyta</taxon>
        <taxon>Coscinodiscophyceae</taxon>
        <taxon>Thalassiosirophycidae</taxon>
        <taxon>Stephanodiscales</taxon>
        <taxon>Stephanodiscaceae</taxon>
        <taxon>Cyclotella</taxon>
    </lineage>
</organism>
<dbReference type="InterPro" id="IPR012677">
    <property type="entry name" value="Nucleotide-bd_a/b_plait_sf"/>
</dbReference>
<evidence type="ECO:0000259" key="3">
    <source>
        <dbReference type="PROSITE" id="PS50102"/>
    </source>
</evidence>
<dbReference type="AlphaFoldDB" id="A0ABD3PDZ5"/>
<protein>
    <recommendedName>
        <fullName evidence="3">RRM domain-containing protein</fullName>
    </recommendedName>
</protein>
<feature type="domain" description="RRM" evidence="3">
    <location>
        <begin position="82"/>
        <end position="166"/>
    </location>
</feature>
<gene>
    <name evidence="4" type="ORF">HJC23_003219</name>
</gene>
<dbReference type="InterPro" id="IPR035979">
    <property type="entry name" value="RBD_domain_sf"/>
</dbReference>
<evidence type="ECO:0000313" key="5">
    <source>
        <dbReference type="Proteomes" id="UP001516023"/>
    </source>
</evidence>
<sequence>MASAVDSDEDDDLLLAAGQWASGQQSDEDDLIAGQPEKAFERSDGMKKKRKKKVPTESSDEQNAQHNVQTKEGPPETETKTFSLHLTKVPYDESQSSIRYAFSEKGCHVTSVRLVYDTDHQTGERNFRGVAFVDLADEASFQLGLKLHNTTFLGTNRKVNVRPTKTRSELSEIVRKTEERVASLIARSKLAASESKKRLREGDGDGNVDTKKKKRKHNNKRSDEKTQTKKADSEKRDSEGGGTKKHKRKSKKPGSAKESKSEETSSIKLTKKQRAKKAAVIRKLASRPKQKK</sequence>
<proteinExistence type="predicted"/>
<dbReference type="SMART" id="SM00360">
    <property type="entry name" value="RRM"/>
    <property type="match status" value="1"/>
</dbReference>
<accession>A0ABD3PDZ5</accession>
<dbReference type="Proteomes" id="UP001516023">
    <property type="component" value="Unassembled WGS sequence"/>
</dbReference>
<reference evidence="4 5" key="1">
    <citation type="journal article" date="2020" name="G3 (Bethesda)">
        <title>Improved Reference Genome for Cyclotella cryptica CCMP332, a Model for Cell Wall Morphogenesis, Salinity Adaptation, and Lipid Production in Diatoms (Bacillariophyta).</title>
        <authorList>
            <person name="Roberts W.R."/>
            <person name="Downey K.M."/>
            <person name="Ruck E.C."/>
            <person name="Traller J.C."/>
            <person name="Alverson A.J."/>
        </authorList>
    </citation>
    <scope>NUCLEOTIDE SEQUENCE [LARGE SCALE GENOMIC DNA]</scope>
    <source>
        <strain evidence="4 5">CCMP332</strain>
    </source>
</reference>
<feature type="compositionally biased region" description="Acidic residues" evidence="2">
    <location>
        <begin position="1"/>
        <end position="13"/>
    </location>
</feature>
<keyword evidence="5" id="KW-1185">Reference proteome</keyword>
<dbReference type="PROSITE" id="PS50102">
    <property type="entry name" value="RRM"/>
    <property type="match status" value="1"/>
</dbReference>
<dbReference type="SUPFAM" id="SSF54928">
    <property type="entry name" value="RNA-binding domain, RBD"/>
    <property type="match status" value="1"/>
</dbReference>
<dbReference type="InterPro" id="IPR000504">
    <property type="entry name" value="RRM_dom"/>
</dbReference>
<feature type="compositionally biased region" description="Basic residues" evidence="2">
    <location>
        <begin position="269"/>
        <end position="292"/>
    </location>
</feature>
<feature type="compositionally biased region" description="Basic and acidic residues" evidence="2">
    <location>
        <begin position="255"/>
        <end position="265"/>
    </location>
</feature>
<evidence type="ECO:0000313" key="4">
    <source>
        <dbReference type="EMBL" id="KAL3786102.1"/>
    </source>
</evidence>
<feature type="region of interest" description="Disordered" evidence="2">
    <location>
        <begin position="1"/>
        <end position="79"/>
    </location>
</feature>